<evidence type="ECO:0000313" key="5">
    <source>
        <dbReference type="Proteomes" id="UP001152797"/>
    </source>
</evidence>
<evidence type="ECO:0000313" key="4">
    <source>
        <dbReference type="EMBL" id="CAL4777694.1"/>
    </source>
</evidence>
<dbReference type="AlphaFoldDB" id="A0A9P1FXZ5"/>
<dbReference type="GO" id="GO:0016020">
    <property type="term" value="C:membrane"/>
    <property type="evidence" value="ECO:0007669"/>
    <property type="project" value="TreeGrafter"/>
</dbReference>
<reference evidence="3" key="2">
    <citation type="submission" date="2024-04" db="EMBL/GenBank/DDBJ databases">
        <authorList>
            <person name="Chen Y."/>
            <person name="Shah S."/>
            <person name="Dougan E. K."/>
            <person name="Thang M."/>
            <person name="Chan C."/>
        </authorList>
    </citation>
    <scope>NUCLEOTIDE SEQUENCE [LARGE SCALE GENOMIC DNA]</scope>
</reference>
<keyword evidence="1" id="KW-0472">Membrane</keyword>
<evidence type="ECO:0000256" key="1">
    <source>
        <dbReference type="SAM" id="Phobius"/>
    </source>
</evidence>
<organism evidence="2">
    <name type="scientific">Cladocopium goreaui</name>
    <dbReference type="NCBI Taxonomy" id="2562237"/>
    <lineage>
        <taxon>Eukaryota</taxon>
        <taxon>Sar</taxon>
        <taxon>Alveolata</taxon>
        <taxon>Dinophyceae</taxon>
        <taxon>Suessiales</taxon>
        <taxon>Symbiodiniaceae</taxon>
        <taxon>Cladocopium</taxon>
    </lineage>
</organism>
<dbReference type="Proteomes" id="UP001152797">
    <property type="component" value="Unassembled WGS sequence"/>
</dbReference>
<keyword evidence="1" id="KW-1133">Transmembrane helix</keyword>
<evidence type="ECO:0000313" key="3">
    <source>
        <dbReference type="EMBL" id="CAL1143757.1"/>
    </source>
</evidence>
<name>A0A9P1FXZ5_9DINO</name>
<feature type="transmembrane region" description="Helical" evidence="1">
    <location>
        <begin position="202"/>
        <end position="222"/>
    </location>
</feature>
<feature type="transmembrane region" description="Helical" evidence="1">
    <location>
        <begin position="98"/>
        <end position="122"/>
    </location>
</feature>
<feature type="transmembrane region" description="Helical" evidence="1">
    <location>
        <begin position="27"/>
        <end position="49"/>
    </location>
</feature>
<dbReference type="Pfam" id="PF12400">
    <property type="entry name" value="STIMATE"/>
    <property type="match status" value="1"/>
</dbReference>
<evidence type="ECO:0000313" key="2">
    <source>
        <dbReference type="EMBL" id="CAI3990382.1"/>
    </source>
</evidence>
<accession>A0A9P1FXZ5</accession>
<reference evidence="2" key="1">
    <citation type="submission" date="2022-10" db="EMBL/GenBank/DDBJ databases">
        <authorList>
            <person name="Chen Y."/>
            <person name="Dougan E. K."/>
            <person name="Chan C."/>
            <person name="Rhodes N."/>
            <person name="Thang M."/>
        </authorList>
    </citation>
    <scope>NUCLEOTIDE SEQUENCE</scope>
</reference>
<dbReference type="OrthoDB" id="431202at2759"/>
<gene>
    <name evidence="2" type="ORF">C1SCF055_LOCUS17376</name>
</gene>
<sequence length="255" mass="28789">MLEGDESTLLGDVRQLEGMDDESCRVIAGPFAIGVQLFLAFVVLCTLLYKRYQEKPQRGLVIWLMDISKQGFAMSLQHFVNVALAVIFAGQKGRAGECIWYITNFCITVVGGLVVLTCWMKIHGYVIEQYQLTWLKSGQYGGDGTPGSAYDVRIWLVQTFYWGLICCMEKFLVAGLVIYPLHPRIDAVIAPLEEPWRPYPKMELIFVMLIAPSILNPLWSWIIDNLVKDPKWGHGHAAHDDVKGYSYGAAETLEH</sequence>
<keyword evidence="5" id="KW-1185">Reference proteome</keyword>
<proteinExistence type="predicted"/>
<dbReference type="EMBL" id="CAMXCT030001469">
    <property type="protein sequence ID" value="CAL4777694.1"/>
    <property type="molecule type" value="Genomic_DNA"/>
</dbReference>
<dbReference type="PANTHER" id="PTHR31735:SF1">
    <property type="entry name" value="VACUOLAR MEMBRANE PROTEIN YPL162C"/>
    <property type="match status" value="1"/>
</dbReference>
<dbReference type="InterPro" id="IPR022127">
    <property type="entry name" value="STIMATE/YPL162C"/>
</dbReference>
<dbReference type="EMBL" id="CAMXCT020001469">
    <property type="protein sequence ID" value="CAL1143757.1"/>
    <property type="molecule type" value="Genomic_DNA"/>
</dbReference>
<dbReference type="PANTHER" id="PTHR31735">
    <property type="entry name" value="VACUOLAR MEMBRANE PROTEIN YPL162C"/>
    <property type="match status" value="1"/>
</dbReference>
<protein>
    <submittedName>
        <fullName evidence="4">Store-operated calcium entry regulator STIMATE (STIM-activating enhancer encoded by TMEM110) (Transmembrane protein 110)</fullName>
    </submittedName>
</protein>
<feature type="transmembrane region" description="Helical" evidence="1">
    <location>
        <begin position="160"/>
        <end position="181"/>
    </location>
</feature>
<comment type="caution">
    <text evidence="2">The sequence shown here is derived from an EMBL/GenBank/DDBJ whole genome shotgun (WGS) entry which is preliminary data.</text>
</comment>
<dbReference type="EMBL" id="CAMXCT010001469">
    <property type="protein sequence ID" value="CAI3990382.1"/>
    <property type="molecule type" value="Genomic_DNA"/>
</dbReference>
<keyword evidence="1" id="KW-0812">Transmembrane</keyword>